<feature type="region of interest" description="Disordered" evidence="1">
    <location>
        <begin position="1"/>
        <end position="71"/>
    </location>
</feature>
<protein>
    <submittedName>
        <fullName evidence="2">Uncharacterized protein</fullName>
    </submittedName>
</protein>
<feature type="compositionally biased region" description="Basic residues" evidence="1">
    <location>
        <begin position="59"/>
        <end position="71"/>
    </location>
</feature>
<feature type="compositionally biased region" description="Low complexity" evidence="1">
    <location>
        <begin position="28"/>
        <end position="39"/>
    </location>
</feature>
<dbReference type="EMBL" id="JACHND010000001">
    <property type="protein sequence ID" value="MBB4705600.1"/>
    <property type="molecule type" value="Genomic_DNA"/>
</dbReference>
<feature type="compositionally biased region" description="Basic and acidic residues" evidence="1">
    <location>
        <begin position="160"/>
        <end position="170"/>
    </location>
</feature>
<dbReference type="Proteomes" id="UP000542210">
    <property type="component" value="Unassembled WGS sequence"/>
</dbReference>
<comment type="caution">
    <text evidence="2">The sequence shown here is derived from an EMBL/GenBank/DDBJ whole genome shotgun (WGS) entry which is preliminary data.</text>
</comment>
<evidence type="ECO:0000313" key="3">
    <source>
        <dbReference type="Proteomes" id="UP000542210"/>
    </source>
</evidence>
<keyword evidence="3" id="KW-1185">Reference proteome</keyword>
<feature type="region of interest" description="Disordered" evidence="1">
    <location>
        <begin position="160"/>
        <end position="183"/>
    </location>
</feature>
<feature type="compositionally biased region" description="Basic residues" evidence="1">
    <location>
        <begin position="1"/>
        <end position="12"/>
    </location>
</feature>
<organism evidence="2 3">
    <name type="scientific">Sphaerisporangium siamense</name>
    <dbReference type="NCBI Taxonomy" id="795645"/>
    <lineage>
        <taxon>Bacteria</taxon>
        <taxon>Bacillati</taxon>
        <taxon>Actinomycetota</taxon>
        <taxon>Actinomycetes</taxon>
        <taxon>Streptosporangiales</taxon>
        <taxon>Streptosporangiaceae</taxon>
        <taxon>Sphaerisporangium</taxon>
    </lineage>
</organism>
<accession>A0A7W7DEW3</accession>
<dbReference type="AlphaFoldDB" id="A0A7W7DEW3"/>
<evidence type="ECO:0000313" key="2">
    <source>
        <dbReference type="EMBL" id="MBB4705600.1"/>
    </source>
</evidence>
<proteinExistence type="predicted"/>
<gene>
    <name evidence="2" type="ORF">BJ982_007144</name>
</gene>
<sequence length="294" mass="31425">MASARPRRHRPRTITTTIPSDLAHAQRRPAPARSRTTASFTRDLAAPVRETAAAPSGRARSRSRRRGRCGGRGRCRYRGVVTLAGSASVSRGSIGGASGSAASRRGIVWPGRRGVPAVGGALVPVRDGGGSVRRGSRGGTNAVVPVGDGLAAIRDSTARRATGPERDYRYTEPAPRPGWIGRADDRPARIERRVSSVRMVHSTRTVRFDRVVEADRVVHPTRTFRFRRVVNTVRMADTDRMAGFGRVVGADSMVGFGGVVGSTRMVACVWWVGVRRAVRFGRVAGGVKVAGSLG</sequence>
<evidence type="ECO:0000256" key="1">
    <source>
        <dbReference type="SAM" id="MobiDB-lite"/>
    </source>
</evidence>
<reference evidence="2 3" key="1">
    <citation type="submission" date="2020-08" db="EMBL/GenBank/DDBJ databases">
        <title>Sequencing the genomes of 1000 actinobacteria strains.</title>
        <authorList>
            <person name="Klenk H.-P."/>
        </authorList>
    </citation>
    <scope>NUCLEOTIDE SEQUENCE [LARGE SCALE GENOMIC DNA]</scope>
    <source>
        <strain evidence="2 3">DSM 45784</strain>
    </source>
</reference>
<name>A0A7W7DEW3_9ACTN</name>